<dbReference type="OrthoDB" id="9791837at2"/>
<dbReference type="RefSeq" id="WP_106889858.1">
    <property type="nucleotide sequence ID" value="NZ_CP027860.1"/>
</dbReference>
<keyword evidence="2" id="KW-0489">Methyltransferase</keyword>
<gene>
    <name evidence="2" type="ORF">C7S18_01375</name>
</gene>
<dbReference type="InterPro" id="IPR029063">
    <property type="entry name" value="SAM-dependent_MTases_sf"/>
</dbReference>
<dbReference type="PANTHER" id="PTHR47473">
    <property type="entry name" value="BTA1P"/>
    <property type="match status" value="1"/>
</dbReference>
<reference evidence="2 3" key="2">
    <citation type="submission" date="2018-03" db="EMBL/GenBank/DDBJ databases">
        <authorList>
            <person name="Keele B.F."/>
        </authorList>
    </citation>
    <scope>NUCLEOTIDE SEQUENCE [LARGE SCALE GENOMIC DNA]</scope>
    <source>
        <strain evidence="2 3">D13</strain>
    </source>
</reference>
<dbReference type="GO" id="GO:0008168">
    <property type="term" value="F:methyltransferase activity"/>
    <property type="evidence" value="ECO:0007669"/>
    <property type="project" value="UniProtKB-KW"/>
</dbReference>
<dbReference type="Pfam" id="PF13649">
    <property type="entry name" value="Methyltransf_25"/>
    <property type="match status" value="1"/>
</dbReference>
<proteinExistence type="predicted"/>
<organism evidence="2 3">
    <name type="scientific">Ahniella affigens</name>
    <dbReference type="NCBI Taxonomy" id="2021234"/>
    <lineage>
        <taxon>Bacteria</taxon>
        <taxon>Pseudomonadati</taxon>
        <taxon>Pseudomonadota</taxon>
        <taxon>Gammaproteobacteria</taxon>
        <taxon>Lysobacterales</taxon>
        <taxon>Rhodanobacteraceae</taxon>
        <taxon>Ahniella</taxon>
    </lineage>
</organism>
<reference evidence="2 3" key="1">
    <citation type="submission" date="2018-03" db="EMBL/GenBank/DDBJ databases">
        <title>Ahniella affigens gen. nov., sp. nov., a gammaproteobacterium isolated from sandy soil near a stream.</title>
        <authorList>
            <person name="Ko Y."/>
            <person name="Kim J.-H."/>
        </authorList>
    </citation>
    <scope>NUCLEOTIDE SEQUENCE [LARGE SCALE GENOMIC DNA]</scope>
    <source>
        <strain evidence="2 3">D13</strain>
    </source>
</reference>
<dbReference type="Gene3D" id="3.40.50.150">
    <property type="entry name" value="Vaccinia Virus protein VP39"/>
    <property type="match status" value="1"/>
</dbReference>
<evidence type="ECO:0000313" key="2">
    <source>
        <dbReference type="EMBL" id="AVP95929.1"/>
    </source>
</evidence>
<dbReference type="InterPro" id="IPR041698">
    <property type="entry name" value="Methyltransf_25"/>
</dbReference>
<dbReference type="AlphaFoldDB" id="A0A2P1PM68"/>
<dbReference type="PANTHER" id="PTHR47473:SF1">
    <property type="entry name" value="METHYLTRANSFERASE DOMAIN-CONTAINING PROTEIN"/>
    <property type="match status" value="1"/>
</dbReference>
<dbReference type="CDD" id="cd02440">
    <property type="entry name" value="AdoMet_MTases"/>
    <property type="match status" value="1"/>
</dbReference>
<protein>
    <submittedName>
        <fullName evidence="2">SAM-dependent methyltransferase</fullName>
    </submittedName>
</protein>
<keyword evidence="2" id="KW-0808">Transferase</keyword>
<dbReference type="Proteomes" id="UP000241074">
    <property type="component" value="Chromosome"/>
</dbReference>
<dbReference type="EMBL" id="CP027860">
    <property type="protein sequence ID" value="AVP95929.1"/>
    <property type="molecule type" value="Genomic_DNA"/>
</dbReference>
<keyword evidence="3" id="KW-1185">Reference proteome</keyword>
<sequence>MQLERFSSDLAVIGRLLRGMSRSGSHQERLEQFYRPQAEHYDRFRERLLGGRQELIDAITLPNQARVLELGAGTGANLTRFSADRIAASHFVLVDLCPALLAVARRRWQGHPNVTVVEADAAQFDSEARFDLVVMSYALSMMPSYQAVIANAHRLLRNGGILAAVDFYTWTEPRSSIQAQASTERWFWSTWFRHDGVTVDASRLQALIQQFPSHRLVTARQPLPWLGPFRVPYFRFLGIKTR</sequence>
<dbReference type="SUPFAM" id="SSF53335">
    <property type="entry name" value="S-adenosyl-L-methionine-dependent methyltransferases"/>
    <property type="match status" value="1"/>
</dbReference>
<name>A0A2P1PM68_9GAMM</name>
<accession>A0A2P1PM68</accession>
<evidence type="ECO:0000259" key="1">
    <source>
        <dbReference type="Pfam" id="PF13649"/>
    </source>
</evidence>
<evidence type="ECO:0000313" key="3">
    <source>
        <dbReference type="Proteomes" id="UP000241074"/>
    </source>
</evidence>
<dbReference type="GO" id="GO:0032259">
    <property type="term" value="P:methylation"/>
    <property type="evidence" value="ECO:0007669"/>
    <property type="project" value="UniProtKB-KW"/>
</dbReference>
<feature type="domain" description="Methyltransferase" evidence="1">
    <location>
        <begin position="67"/>
        <end position="160"/>
    </location>
</feature>
<dbReference type="KEGG" id="xba:C7S18_01375"/>